<dbReference type="RefSeq" id="WP_115610432.1">
    <property type="nucleotide sequence ID" value="NZ_JBHLZC010000001.1"/>
</dbReference>
<gene>
    <name evidence="3" type="ORF">NCTC13294_00077</name>
</gene>
<feature type="transmembrane region" description="Helical" evidence="1">
    <location>
        <begin position="12"/>
        <end position="31"/>
    </location>
</feature>
<protein>
    <submittedName>
        <fullName evidence="3">Uncharacterized protein conserved in bacteria</fullName>
    </submittedName>
</protein>
<feature type="transmembrane region" description="Helical" evidence="1">
    <location>
        <begin position="222"/>
        <end position="244"/>
    </location>
</feature>
<keyword evidence="4" id="KW-1185">Reference proteome</keyword>
<feature type="domain" description="Nucleoside transporter/FeoB GTPase Gate" evidence="2">
    <location>
        <begin position="108"/>
        <end position="200"/>
    </location>
</feature>
<dbReference type="EMBL" id="UFUW01000001">
    <property type="protein sequence ID" value="SUX17560.1"/>
    <property type="molecule type" value="Genomic_DNA"/>
</dbReference>
<dbReference type="Proteomes" id="UP000254572">
    <property type="component" value="Unassembled WGS sequence"/>
</dbReference>
<evidence type="ECO:0000313" key="3">
    <source>
        <dbReference type="EMBL" id="SUX17560.1"/>
    </source>
</evidence>
<organism evidence="3 4">
    <name type="scientific">Cardiobacterium valvarum</name>
    <dbReference type="NCBI Taxonomy" id="194702"/>
    <lineage>
        <taxon>Bacteria</taxon>
        <taxon>Pseudomonadati</taxon>
        <taxon>Pseudomonadota</taxon>
        <taxon>Gammaproteobacteria</taxon>
        <taxon>Cardiobacteriales</taxon>
        <taxon>Cardiobacteriaceae</taxon>
        <taxon>Cardiobacterium</taxon>
    </lineage>
</organism>
<sequence length="263" mass="27986">MQENPTPTAPRKAGVGAYIALLFAVIFFSGISVSGPVKNFGTTIAQQMNVEPKKVHDIFSVFDFNTLNGKFGKVVIPDTKAKEPGTYTTGNFSGEGGVGARQGFMFALTLVPTTLLAMGIIAVLEHYGALEAMRRLLQRILRPLMGIPGDTGLAMIASFQSTDAGAALTRALYDQGQINAREREIFCMFQFSAGATITNFLGSGAALLALTSVAADGTTQGVPTTIGICFAVLFLFKFFGANLMRLYLNLADRKAPAQPENPS</sequence>
<proteinExistence type="predicted"/>
<evidence type="ECO:0000256" key="1">
    <source>
        <dbReference type="SAM" id="Phobius"/>
    </source>
</evidence>
<feature type="transmembrane region" description="Helical" evidence="1">
    <location>
        <begin position="104"/>
        <end position="124"/>
    </location>
</feature>
<name>A0A381DWT0_9GAMM</name>
<dbReference type="AlphaFoldDB" id="A0A381DWT0"/>
<evidence type="ECO:0000313" key="4">
    <source>
        <dbReference type="Proteomes" id="UP000254572"/>
    </source>
</evidence>
<feature type="transmembrane region" description="Helical" evidence="1">
    <location>
        <begin position="185"/>
        <end position="210"/>
    </location>
</feature>
<dbReference type="InterPro" id="IPR011642">
    <property type="entry name" value="Gate_dom"/>
</dbReference>
<keyword evidence="1" id="KW-0472">Membrane</keyword>
<evidence type="ECO:0000259" key="2">
    <source>
        <dbReference type="Pfam" id="PF07670"/>
    </source>
</evidence>
<keyword evidence="1" id="KW-1133">Transmembrane helix</keyword>
<reference evidence="3 4" key="1">
    <citation type="submission" date="2018-06" db="EMBL/GenBank/DDBJ databases">
        <authorList>
            <consortium name="Pathogen Informatics"/>
            <person name="Doyle S."/>
        </authorList>
    </citation>
    <scope>NUCLEOTIDE SEQUENCE [LARGE SCALE GENOMIC DNA]</scope>
    <source>
        <strain evidence="3 4">NCTC13294</strain>
    </source>
</reference>
<dbReference type="Pfam" id="PF07670">
    <property type="entry name" value="Gate"/>
    <property type="match status" value="1"/>
</dbReference>
<keyword evidence="1" id="KW-0812">Transmembrane</keyword>
<dbReference type="OrthoDB" id="5339657at2"/>
<accession>A0A381DWT0</accession>